<dbReference type="Proteomes" id="UP000094764">
    <property type="component" value="Unassembled WGS sequence"/>
</dbReference>
<evidence type="ECO:0000313" key="2">
    <source>
        <dbReference type="Proteomes" id="UP000094764"/>
    </source>
</evidence>
<reference evidence="2" key="1">
    <citation type="submission" date="2016-09" db="EMBL/GenBank/DDBJ databases">
        <authorList>
            <person name="Gulvik C.A."/>
        </authorList>
    </citation>
    <scope>NUCLEOTIDE SEQUENCE [LARGE SCALE GENOMIC DNA]</scope>
    <source>
        <strain evidence="2">LMG 26306</strain>
    </source>
</reference>
<organism evidence="1 2">
    <name type="scientific">Enterococcus quebecensis</name>
    <dbReference type="NCBI Taxonomy" id="903983"/>
    <lineage>
        <taxon>Bacteria</taxon>
        <taxon>Bacillati</taxon>
        <taxon>Bacillota</taxon>
        <taxon>Bacilli</taxon>
        <taxon>Lactobacillales</taxon>
        <taxon>Enterococcaceae</taxon>
        <taxon>Enterococcus</taxon>
    </lineage>
</organism>
<dbReference type="RefSeq" id="WP_069636018.1">
    <property type="nucleotide sequence ID" value="NZ_JXKZ01000011.1"/>
</dbReference>
<comment type="caution">
    <text evidence="1">The sequence shown here is derived from an EMBL/GenBank/DDBJ whole genome shotgun (WGS) entry which is preliminary data.</text>
</comment>
<protein>
    <submittedName>
        <fullName evidence="1">Uncharacterized protein</fullName>
    </submittedName>
</protein>
<dbReference type="EMBL" id="MIKB01000018">
    <property type="protein sequence ID" value="OEG14786.1"/>
    <property type="molecule type" value="Genomic_DNA"/>
</dbReference>
<dbReference type="AlphaFoldDB" id="A0A1E5GQ16"/>
<accession>A0A1E5GQ16</accession>
<keyword evidence="2" id="KW-1185">Reference proteome</keyword>
<proteinExistence type="predicted"/>
<dbReference type="PROSITE" id="PS51257">
    <property type="entry name" value="PROKAR_LIPOPROTEIN"/>
    <property type="match status" value="1"/>
</dbReference>
<evidence type="ECO:0000313" key="1">
    <source>
        <dbReference type="EMBL" id="OEG14786.1"/>
    </source>
</evidence>
<sequence length="63" mass="6807">MNKSATFFKQIGVVVLLFISVVVLSACQGKKDKTKDVTSKKTIETTIETKSNAATIIVEDSSN</sequence>
<name>A0A1E5GQ16_9ENTE</name>
<gene>
    <name evidence="1" type="ORF">BCR23_11870</name>
</gene>